<feature type="domain" description="XdhC Rossmann" evidence="2">
    <location>
        <begin position="165"/>
        <end position="306"/>
    </location>
</feature>
<evidence type="ECO:0000313" key="3">
    <source>
        <dbReference type="EMBL" id="ASW03919.1"/>
    </source>
</evidence>
<dbReference type="InterPro" id="IPR027051">
    <property type="entry name" value="XdhC_Rossmann_dom"/>
</dbReference>
<sequence>MDSTDHSVLKTCIDWLAAGHRVALATVVQTWGSAPRPLGAWVAIRDDGQLVGSVSGGCVEDDLIDRVKRDILTQALPQSVLYGVSRDEAARFGLPCGGTLRLVVEPHPEADVLRRLLERTTEKKLTARVLDMSTGKSTLHDADRSDTLTFDGRTMRAIHGPRWRLVVVGAGQLSQYVAQMALGADYEVVVIDPREEFAAGFGVPGVTFSRGMPDDVIAELGIDIHTAIVGLTHDPKLDDMALLEALKSPAFYIGALGSRVNTAKRKERLLEFDLTSEQIDRLQGPVGLFIGSRTPAEMAISILAEITAAKYRVPVLQRRSIPVPQLIERARSIDVLTTA</sequence>
<gene>
    <name evidence="3" type="ORF">CJU94_37770</name>
</gene>
<reference evidence="3 4" key="1">
    <citation type="submission" date="2017-08" db="EMBL/GenBank/DDBJ databases">
        <title>Identification and genetic characteristics of simultaneous BTEX- and naphthalene-degrading Paraburkholderia sp. BN5 isolated from petroleum-contaminated soil.</title>
        <authorList>
            <person name="Lee Y."/>
            <person name="Jeon C.O."/>
        </authorList>
    </citation>
    <scope>NUCLEOTIDE SEQUENCE [LARGE SCALE GENOMIC DNA]</scope>
    <source>
        <strain evidence="3 4">BN5</strain>
        <plasmid evidence="3 4">pBN2</plasmid>
    </source>
</reference>
<evidence type="ECO:0000259" key="1">
    <source>
        <dbReference type="Pfam" id="PF02625"/>
    </source>
</evidence>
<dbReference type="Pfam" id="PF02625">
    <property type="entry name" value="XdhC_CoxI"/>
    <property type="match status" value="1"/>
</dbReference>
<dbReference type="OrthoDB" id="9815497at2"/>
<dbReference type="PANTHER" id="PTHR30388">
    <property type="entry name" value="ALDEHYDE OXIDOREDUCTASE MOLYBDENUM COFACTOR ASSEMBLY PROTEIN"/>
    <property type="match status" value="1"/>
</dbReference>
<dbReference type="InterPro" id="IPR036291">
    <property type="entry name" value="NAD(P)-bd_dom_sf"/>
</dbReference>
<dbReference type="Gene3D" id="3.40.50.720">
    <property type="entry name" value="NAD(P)-binding Rossmann-like Domain"/>
    <property type="match status" value="1"/>
</dbReference>
<dbReference type="KEGG" id="parb:CJU94_37770"/>
<evidence type="ECO:0000313" key="4">
    <source>
        <dbReference type="Proteomes" id="UP000215158"/>
    </source>
</evidence>
<dbReference type="InterPro" id="IPR052698">
    <property type="entry name" value="MoCofactor_Util/Proc"/>
</dbReference>
<protein>
    <recommendedName>
        <fullName evidence="5">XdhC/CoxI family protein</fullName>
    </recommendedName>
</protein>
<keyword evidence="4" id="KW-1185">Reference proteome</keyword>
<organism evidence="3 4">
    <name type="scientific">Paraburkholderia aromaticivorans</name>
    <dbReference type="NCBI Taxonomy" id="2026199"/>
    <lineage>
        <taxon>Bacteria</taxon>
        <taxon>Pseudomonadati</taxon>
        <taxon>Pseudomonadota</taxon>
        <taxon>Betaproteobacteria</taxon>
        <taxon>Burkholderiales</taxon>
        <taxon>Burkholderiaceae</taxon>
        <taxon>Paraburkholderia</taxon>
    </lineage>
</organism>
<dbReference type="InterPro" id="IPR003777">
    <property type="entry name" value="XdhC_CoxI"/>
</dbReference>
<dbReference type="Proteomes" id="UP000215158">
    <property type="component" value="Plasmid pBN2"/>
</dbReference>
<evidence type="ECO:0008006" key="5">
    <source>
        <dbReference type="Google" id="ProtNLM"/>
    </source>
</evidence>
<dbReference type="PANTHER" id="PTHR30388:SF4">
    <property type="entry name" value="MOLYBDENUM COFACTOR INSERTION CHAPERONE PAOD"/>
    <property type="match status" value="1"/>
</dbReference>
<proteinExistence type="predicted"/>
<accession>A0A248VY12</accession>
<keyword evidence="3" id="KW-0614">Plasmid</keyword>
<dbReference type="AlphaFoldDB" id="A0A248VY12"/>
<feature type="domain" description="XdhC- CoxI" evidence="1">
    <location>
        <begin position="15"/>
        <end position="74"/>
    </location>
</feature>
<dbReference type="RefSeq" id="WP_025496591.1">
    <property type="nucleotide sequence ID" value="NZ_CP022992.1"/>
</dbReference>
<geneLocation type="plasmid" evidence="3 4">
    <name>pBN2</name>
</geneLocation>
<name>A0A248VY12_9BURK</name>
<dbReference type="EMBL" id="CP022992">
    <property type="protein sequence ID" value="ASW03919.1"/>
    <property type="molecule type" value="Genomic_DNA"/>
</dbReference>
<dbReference type="Pfam" id="PF13478">
    <property type="entry name" value="XdhC_C"/>
    <property type="match status" value="1"/>
</dbReference>
<dbReference type="SUPFAM" id="SSF51735">
    <property type="entry name" value="NAD(P)-binding Rossmann-fold domains"/>
    <property type="match status" value="1"/>
</dbReference>
<evidence type="ECO:0000259" key="2">
    <source>
        <dbReference type="Pfam" id="PF13478"/>
    </source>
</evidence>